<dbReference type="Pfam" id="PF13304">
    <property type="entry name" value="AAA_21"/>
    <property type="match status" value="1"/>
</dbReference>
<dbReference type="InterPro" id="IPR027417">
    <property type="entry name" value="P-loop_NTPase"/>
</dbReference>
<dbReference type="GO" id="GO:0016887">
    <property type="term" value="F:ATP hydrolysis activity"/>
    <property type="evidence" value="ECO:0007669"/>
    <property type="project" value="InterPro"/>
</dbReference>
<dbReference type="EMBL" id="VOHS01000032">
    <property type="protein sequence ID" value="TWV96840.1"/>
    <property type="molecule type" value="Genomic_DNA"/>
</dbReference>
<accession>A0A5C6LMZ4</accession>
<dbReference type="GO" id="GO:0005524">
    <property type="term" value="F:ATP binding"/>
    <property type="evidence" value="ECO:0007669"/>
    <property type="project" value="UniProtKB-KW"/>
</dbReference>
<dbReference type="Gene3D" id="3.40.50.300">
    <property type="entry name" value="P-loop containing nucleotide triphosphate hydrolases"/>
    <property type="match status" value="1"/>
</dbReference>
<proteinExistence type="predicted"/>
<sequence length="99" mass="11137">MSAFYITLFTSDYTPSFFAIDNIDTALNPKLCSKLITILSQLAVEHNKQVIITTHNPSVLDGLNLNDENERLFVIARNANGHTRARRVEKKTPLDGEHP</sequence>
<dbReference type="InterPro" id="IPR003959">
    <property type="entry name" value="ATPase_AAA_core"/>
</dbReference>
<name>A0A5C6LMZ4_9BACT</name>
<dbReference type="OrthoDB" id="9805802at2"/>
<dbReference type="Proteomes" id="UP000318815">
    <property type="component" value="Unassembled WGS sequence"/>
</dbReference>
<dbReference type="RefSeq" id="WP_146307272.1">
    <property type="nucleotide sequence ID" value="NZ_VOHS01000032.1"/>
</dbReference>
<comment type="caution">
    <text evidence="2">The sequence shown here is derived from an EMBL/GenBank/DDBJ whole genome shotgun (WGS) entry which is preliminary data.</text>
</comment>
<organism evidence="2 3">
    <name type="scientific">Chitinophaga pinensis</name>
    <dbReference type="NCBI Taxonomy" id="79329"/>
    <lineage>
        <taxon>Bacteria</taxon>
        <taxon>Pseudomonadati</taxon>
        <taxon>Bacteroidota</taxon>
        <taxon>Chitinophagia</taxon>
        <taxon>Chitinophagales</taxon>
        <taxon>Chitinophagaceae</taxon>
        <taxon>Chitinophaga</taxon>
    </lineage>
</organism>
<dbReference type="SUPFAM" id="SSF52540">
    <property type="entry name" value="P-loop containing nucleoside triphosphate hydrolases"/>
    <property type="match status" value="1"/>
</dbReference>
<keyword evidence="3" id="KW-1185">Reference proteome</keyword>
<protein>
    <submittedName>
        <fullName evidence="2">ATP-binding protein</fullName>
    </submittedName>
</protein>
<feature type="domain" description="ATPase AAA-type core" evidence="1">
    <location>
        <begin position="3"/>
        <end position="61"/>
    </location>
</feature>
<evidence type="ECO:0000313" key="2">
    <source>
        <dbReference type="EMBL" id="TWV96840.1"/>
    </source>
</evidence>
<gene>
    <name evidence="2" type="ORF">FEF09_22675</name>
</gene>
<keyword evidence="2" id="KW-0547">Nucleotide-binding</keyword>
<keyword evidence="2" id="KW-0067">ATP-binding</keyword>
<evidence type="ECO:0000313" key="3">
    <source>
        <dbReference type="Proteomes" id="UP000318815"/>
    </source>
</evidence>
<dbReference type="AlphaFoldDB" id="A0A5C6LMZ4"/>
<evidence type="ECO:0000259" key="1">
    <source>
        <dbReference type="Pfam" id="PF13304"/>
    </source>
</evidence>
<reference evidence="2 3" key="1">
    <citation type="submission" date="2019-08" db="EMBL/GenBank/DDBJ databases">
        <title>Whole genome sequencing of chitin degrading bacteria Chitinophaga pinensis YS16.</title>
        <authorList>
            <person name="Singh R.P."/>
            <person name="Manchanda G."/>
            <person name="Maurya I.K."/>
            <person name="Joshi N.K."/>
            <person name="Srivastava A.K."/>
        </authorList>
    </citation>
    <scope>NUCLEOTIDE SEQUENCE [LARGE SCALE GENOMIC DNA]</scope>
    <source>
        <strain evidence="2 3">YS-16</strain>
    </source>
</reference>